<keyword evidence="3" id="KW-1185">Reference proteome</keyword>
<gene>
    <name evidence="2" type="ORF">EV199_0670</name>
</gene>
<keyword evidence="1" id="KW-0732">Signal</keyword>
<accession>A0A4Q7N268</accession>
<dbReference type="Proteomes" id="UP000293874">
    <property type="component" value="Unassembled WGS sequence"/>
</dbReference>
<proteinExistence type="predicted"/>
<dbReference type="InterPro" id="IPR011042">
    <property type="entry name" value="6-blade_b-propeller_TolB-like"/>
</dbReference>
<organism evidence="2 3">
    <name type="scientific">Pseudobacter ginsenosidimutans</name>
    <dbReference type="NCBI Taxonomy" id="661488"/>
    <lineage>
        <taxon>Bacteria</taxon>
        <taxon>Pseudomonadati</taxon>
        <taxon>Bacteroidota</taxon>
        <taxon>Chitinophagia</taxon>
        <taxon>Chitinophagales</taxon>
        <taxon>Chitinophagaceae</taxon>
        <taxon>Pseudobacter</taxon>
    </lineage>
</organism>
<dbReference type="EMBL" id="SGXA01000001">
    <property type="protein sequence ID" value="RZS74819.1"/>
    <property type="molecule type" value="Genomic_DNA"/>
</dbReference>
<feature type="signal peptide" evidence="1">
    <location>
        <begin position="1"/>
        <end position="18"/>
    </location>
</feature>
<evidence type="ECO:0000313" key="2">
    <source>
        <dbReference type="EMBL" id="RZS74819.1"/>
    </source>
</evidence>
<dbReference type="AlphaFoldDB" id="A0A4Q7N268"/>
<comment type="caution">
    <text evidence="2">The sequence shown here is derived from an EMBL/GenBank/DDBJ whole genome shotgun (WGS) entry which is preliminary data.</text>
</comment>
<dbReference type="RefSeq" id="WP_130539250.1">
    <property type="nucleotide sequence ID" value="NZ_CP042431.1"/>
</dbReference>
<evidence type="ECO:0008006" key="4">
    <source>
        <dbReference type="Google" id="ProtNLM"/>
    </source>
</evidence>
<evidence type="ECO:0000256" key="1">
    <source>
        <dbReference type="SAM" id="SignalP"/>
    </source>
</evidence>
<dbReference type="SUPFAM" id="SSF63829">
    <property type="entry name" value="Calcium-dependent phosphotriesterase"/>
    <property type="match status" value="1"/>
</dbReference>
<dbReference type="OrthoDB" id="7675395at2"/>
<name>A0A4Q7N268_9BACT</name>
<feature type="chain" id="PRO_5021022416" description="Sugar lactone lactonase YvrE" evidence="1">
    <location>
        <begin position="19"/>
        <end position="271"/>
    </location>
</feature>
<reference evidence="2 3" key="1">
    <citation type="submission" date="2019-02" db="EMBL/GenBank/DDBJ databases">
        <title>Genomic Encyclopedia of Type Strains, Phase IV (KMG-IV): sequencing the most valuable type-strain genomes for metagenomic binning, comparative biology and taxonomic classification.</title>
        <authorList>
            <person name="Goeker M."/>
        </authorList>
    </citation>
    <scope>NUCLEOTIDE SEQUENCE [LARGE SCALE GENOMIC DNA]</scope>
    <source>
        <strain evidence="2 3">DSM 18116</strain>
    </source>
</reference>
<dbReference type="Gene3D" id="2.120.10.30">
    <property type="entry name" value="TolB, C-terminal domain"/>
    <property type="match status" value="1"/>
</dbReference>
<evidence type="ECO:0000313" key="3">
    <source>
        <dbReference type="Proteomes" id="UP000293874"/>
    </source>
</evidence>
<sequence length="271" mass="29628">MRKFFLIAFILVSFAASAQQLEKLWETDTVIAIPESVLHVPKERIMYVSLIDGPGWAVDGKGGVGKMSPDGKQWDGNWITGLNAPKGLGLHGNRLYVADVTEIVIIDVKNGKIEKKISLDSAKALNDVTIDDKGIVYVSDSRTGLIWKLENDIATEYLADQKGVNGLRAVGTDLYIAAGKNFRKADANKNITEIAILPQGGDGVELVGNGDFIVTAWAGYIFYVHKDGKVDTMLETHQQKKNTADIGYDPVKKIVYVPTFNGKTVAAYQLK</sequence>
<protein>
    <recommendedName>
        <fullName evidence="4">Sugar lactone lactonase YvrE</fullName>
    </recommendedName>
</protein>